<evidence type="ECO:0000313" key="3">
    <source>
        <dbReference type="Proteomes" id="UP000821866"/>
    </source>
</evidence>
<feature type="compositionally biased region" description="Basic and acidic residues" evidence="1">
    <location>
        <begin position="8"/>
        <end position="17"/>
    </location>
</feature>
<proteinExistence type="predicted"/>
<reference evidence="2" key="2">
    <citation type="submission" date="2021-09" db="EMBL/GenBank/DDBJ databases">
        <authorList>
            <person name="Jia N."/>
            <person name="Wang J."/>
            <person name="Shi W."/>
            <person name="Du L."/>
            <person name="Sun Y."/>
            <person name="Zhan W."/>
            <person name="Jiang J."/>
            <person name="Wang Q."/>
            <person name="Zhang B."/>
            <person name="Ji P."/>
            <person name="Sakyi L.B."/>
            <person name="Cui X."/>
            <person name="Yuan T."/>
            <person name="Jiang B."/>
            <person name="Yang W."/>
            <person name="Lam T.T.-Y."/>
            <person name="Chang Q."/>
            <person name="Ding S."/>
            <person name="Wang X."/>
            <person name="Zhu J."/>
            <person name="Ruan X."/>
            <person name="Zhao L."/>
            <person name="Wei J."/>
            <person name="Que T."/>
            <person name="Du C."/>
            <person name="Cheng J."/>
            <person name="Dai P."/>
            <person name="Han X."/>
            <person name="Huang E."/>
            <person name="Gao Y."/>
            <person name="Liu J."/>
            <person name="Shao H."/>
            <person name="Ye R."/>
            <person name="Li L."/>
            <person name="Wei W."/>
            <person name="Wang X."/>
            <person name="Wang C."/>
            <person name="Huo Q."/>
            <person name="Li W."/>
            <person name="Guo W."/>
            <person name="Chen H."/>
            <person name="Chen S."/>
            <person name="Zhou L."/>
            <person name="Zhou L."/>
            <person name="Ni X."/>
            <person name="Tian J."/>
            <person name="Zhou Y."/>
            <person name="Sheng Y."/>
            <person name="Liu T."/>
            <person name="Pan Y."/>
            <person name="Xia L."/>
            <person name="Li J."/>
            <person name="Zhao F."/>
            <person name="Cao W."/>
        </authorList>
    </citation>
    <scope>NUCLEOTIDE SEQUENCE</scope>
    <source>
        <strain evidence="2">Rmic-2018</strain>
        <tissue evidence="2">Larvae</tissue>
    </source>
</reference>
<gene>
    <name evidence="2" type="ORF">HPB51_019357</name>
</gene>
<reference evidence="2" key="1">
    <citation type="journal article" date="2020" name="Cell">
        <title>Large-Scale Comparative Analyses of Tick Genomes Elucidate Their Genetic Diversity and Vector Capacities.</title>
        <authorList>
            <consortium name="Tick Genome and Microbiome Consortium (TIGMIC)"/>
            <person name="Jia N."/>
            <person name="Wang J."/>
            <person name="Shi W."/>
            <person name="Du L."/>
            <person name="Sun Y."/>
            <person name="Zhan W."/>
            <person name="Jiang J.F."/>
            <person name="Wang Q."/>
            <person name="Zhang B."/>
            <person name="Ji P."/>
            <person name="Bell-Sakyi L."/>
            <person name="Cui X.M."/>
            <person name="Yuan T.T."/>
            <person name="Jiang B.G."/>
            <person name="Yang W.F."/>
            <person name="Lam T.T."/>
            <person name="Chang Q.C."/>
            <person name="Ding S.J."/>
            <person name="Wang X.J."/>
            <person name="Zhu J.G."/>
            <person name="Ruan X.D."/>
            <person name="Zhao L."/>
            <person name="Wei J.T."/>
            <person name="Ye R.Z."/>
            <person name="Que T.C."/>
            <person name="Du C.H."/>
            <person name="Zhou Y.H."/>
            <person name="Cheng J.X."/>
            <person name="Dai P.F."/>
            <person name="Guo W.B."/>
            <person name="Han X.H."/>
            <person name="Huang E.J."/>
            <person name="Li L.F."/>
            <person name="Wei W."/>
            <person name="Gao Y.C."/>
            <person name="Liu J.Z."/>
            <person name="Shao H.Z."/>
            <person name="Wang X."/>
            <person name="Wang C.C."/>
            <person name="Yang T.C."/>
            <person name="Huo Q.B."/>
            <person name="Li W."/>
            <person name="Chen H.Y."/>
            <person name="Chen S.E."/>
            <person name="Zhou L.G."/>
            <person name="Ni X.B."/>
            <person name="Tian J.H."/>
            <person name="Sheng Y."/>
            <person name="Liu T."/>
            <person name="Pan Y.S."/>
            <person name="Xia L.Y."/>
            <person name="Li J."/>
            <person name="Zhao F."/>
            <person name="Cao W.C."/>
        </authorList>
    </citation>
    <scope>NUCLEOTIDE SEQUENCE</scope>
    <source>
        <strain evidence="2">Rmic-2018</strain>
    </source>
</reference>
<evidence type="ECO:0000313" key="2">
    <source>
        <dbReference type="EMBL" id="KAH8019384.1"/>
    </source>
</evidence>
<dbReference type="Proteomes" id="UP000821866">
    <property type="component" value="Chromosome 8"/>
</dbReference>
<keyword evidence="3" id="KW-1185">Reference proteome</keyword>
<organism evidence="2 3">
    <name type="scientific">Rhipicephalus microplus</name>
    <name type="common">Cattle tick</name>
    <name type="synonym">Boophilus microplus</name>
    <dbReference type="NCBI Taxonomy" id="6941"/>
    <lineage>
        <taxon>Eukaryota</taxon>
        <taxon>Metazoa</taxon>
        <taxon>Ecdysozoa</taxon>
        <taxon>Arthropoda</taxon>
        <taxon>Chelicerata</taxon>
        <taxon>Arachnida</taxon>
        <taxon>Acari</taxon>
        <taxon>Parasitiformes</taxon>
        <taxon>Ixodida</taxon>
        <taxon>Ixodoidea</taxon>
        <taxon>Ixodidae</taxon>
        <taxon>Rhipicephalinae</taxon>
        <taxon>Rhipicephalus</taxon>
        <taxon>Boophilus</taxon>
    </lineage>
</organism>
<comment type="caution">
    <text evidence="2">The sequence shown here is derived from an EMBL/GenBank/DDBJ whole genome shotgun (WGS) entry which is preliminary data.</text>
</comment>
<dbReference type="AlphaFoldDB" id="A0A9J6DBF8"/>
<dbReference type="EMBL" id="JABSTU010000010">
    <property type="protein sequence ID" value="KAH8019384.1"/>
    <property type="molecule type" value="Genomic_DNA"/>
</dbReference>
<sequence>MPTSLALPEDRGGEQQRDNGACAQSYLPAPRRDALLQRHPSDGSVEAALSNLRGETCKLQCHEHGRVKEIGLSILSYENARKPPRRVSDYSDALHVVAGSIAPALAAFRCRQNAQHACALVPVHSERHKPCHEATELNMAYMARRPVLTCPCKGCIPYERLVRRESRNSDASDYV</sequence>
<evidence type="ECO:0000256" key="1">
    <source>
        <dbReference type="SAM" id="MobiDB-lite"/>
    </source>
</evidence>
<accession>A0A9J6DBF8</accession>
<name>A0A9J6DBF8_RHIMP</name>
<feature type="region of interest" description="Disordered" evidence="1">
    <location>
        <begin position="1"/>
        <end position="20"/>
    </location>
</feature>
<protein>
    <submittedName>
        <fullName evidence="2">Uncharacterized protein</fullName>
    </submittedName>
</protein>